<dbReference type="Proteomes" id="UP000316714">
    <property type="component" value="Unassembled WGS sequence"/>
</dbReference>
<evidence type="ECO:0000313" key="2">
    <source>
        <dbReference type="EMBL" id="TWT36351.1"/>
    </source>
</evidence>
<keyword evidence="3" id="KW-1185">Reference proteome</keyword>
<proteinExistence type="predicted"/>
<dbReference type="InterPro" id="IPR000160">
    <property type="entry name" value="GGDEF_dom"/>
</dbReference>
<dbReference type="InterPro" id="IPR052163">
    <property type="entry name" value="DGC-Regulatory_Protein"/>
</dbReference>
<dbReference type="CDD" id="cd01949">
    <property type="entry name" value="GGDEF"/>
    <property type="match status" value="1"/>
</dbReference>
<comment type="caution">
    <text evidence="2">The sequence shown here is derived from an EMBL/GenBank/DDBJ whole genome shotgun (WGS) entry which is preliminary data.</text>
</comment>
<dbReference type="NCBIfam" id="TIGR00254">
    <property type="entry name" value="GGDEF"/>
    <property type="match status" value="1"/>
</dbReference>
<accession>A0A5C5VDV7</accession>
<dbReference type="Gene3D" id="3.30.70.270">
    <property type="match status" value="1"/>
</dbReference>
<sequence length="262" mass="28825">MPTPRPEPDGGTPHSLPWEAWRHASDGVAIATPDGRSVLAHNPAFERLCQHLNLTPQQCLDALAAELATLSPKGFCWRELHFPAAGLLRVGLMRQHGEPPTVLLMLPAPAHDPDIVTGLADRRRLEEELEARFHGGRPFALLFVDLDGFKLVNDELGHVAGDLALREIAQRMRESLRERDIVGRYGGDEFVVLLDGAVQPEDLELIVQRIEDAAAQPLESVPGAGPLSASIGWAFSADGYQRPADMLDTADRRMYANKRQEC</sequence>
<reference evidence="2 3" key="1">
    <citation type="submission" date="2019-02" db="EMBL/GenBank/DDBJ databases">
        <title>Deep-cultivation of Planctomycetes and their phenomic and genomic characterization uncovers novel biology.</title>
        <authorList>
            <person name="Wiegand S."/>
            <person name="Jogler M."/>
            <person name="Boedeker C."/>
            <person name="Pinto D."/>
            <person name="Vollmers J."/>
            <person name="Rivas-Marin E."/>
            <person name="Kohn T."/>
            <person name="Peeters S.H."/>
            <person name="Heuer A."/>
            <person name="Rast P."/>
            <person name="Oberbeckmann S."/>
            <person name="Bunk B."/>
            <person name="Jeske O."/>
            <person name="Meyerdierks A."/>
            <person name="Storesund J.E."/>
            <person name="Kallscheuer N."/>
            <person name="Luecker S."/>
            <person name="Lage O.M."/>
            <person name="Pohl T."/>
            <person name="Merkel B.J."/>
            <person name="Hornburger P."/>
            <person name="Mueller R.-W."/>
            <person name="Bruemmer F."/>
            <person name="Labrenz M."/>
            <person name="Spormann A.M."/>
            <person name="Op Den Camp H."/>
            <person name="Overmann J."/>
            <person name="Amann R."/>
            <person name="Jetten M.S.M."/>
            <person name="Mascher T."/>
            <person name="Medema M.H."/>
            <person name="Devos D.P."/>
            <person name="Kaster A.-K."/>
            <person name="Ovreas L."/>
            <person name="Rohde M."/>
            <person name="Galperin M.Y."/>
            <person name="Jogler C."/>
        </authorList>
    </citation>
    <scope>NUCLEOTIDE SEQUENCE [LARGE SCALE GENOMIC DNA]</scope>
    <source>
        <strain evidence="2 3">KOR34</strain>
    </source>
</reference>
<feature type="domain" description="GGDEF" evidence="1">
    <location>
        <begin position="137"/>
        <end position="262"/>
    </location>
</feature>
<gene>
    <name evidence="2" type="primary">ydeH</name>
    <name evidence="2" type="ORF">KOR34_12560</name>
</gene>
<dbReference type="InterPro" id="IPR029787">
    <property type="entry name" value="Nucleotide_cyclase"/>
</dbReference>
<dbReference type="PANTHER" id="PTHR46663:SF2">
    <property type="entry name" value="GGDEF DOMAIN-CONTAINING PROTEIN"/>
    <property type="match status" value="1"/>
</dbReference>
<evidence type="ECO:0000259" key="1">
    <source>
        <dbReference type="PROSITE" id="PS50887"/>
    </source>
</evidence>
<dbReference type="PANTHER" id="PTHR46663">
    <property type="entry name" value="DIGUANYLATE CYCLASE DGCT-RELATED"/>
    <property type="match status" value="1"/>
</dbReference>
<dbReference type="SUPFAM" id="SSF55073">
    <property type="entry name" value="Nucleotide cyclase"/>
    <property type="match status" value="1"/>
</dbReference>
<evidence type="ECO:0000313" key="3">
    <source>
        <dbReference type="Proteomes" id="UP000316714"/>
    </source>
</evidence>
<dbReference type="GO" id="GO:0052621">
    <property type="term" value="F:diguanylate cyclase activity"/>
    <property type="evidence" value="ECO:0007669"/>
    <property type="project" value="UniProtKB-EC"/>
</dbReference>
<protein>
    <submittedName>
        <fullName evidence="2">Diguanylate cyclase YdeH</fullName>
        <ecNumber evidence="2">2.7.7.65</ecNumber>
    </submittedName>
</protein>
<dbReference type="SMART" id="SM00267">
    <property type="entry name" value="GGDEF"/>
    <property type="match status" value="1"/>
</dbReference>
<dbReference type="InterPro" id="IPR043128">
    <property type="entry name" value="Rev_trsase/Diguanyl_cyclase"/>
</dbReference>
<dbReference type="AlphaFoldDB" id="A0A5C5VDV7"/>
<dbReference type="OrthoDB" id="9762141at2"/>
<dbReference type="PROSITE" id="PS50887">
    <property type="entry name" value="GGDEF"/>
    <property type="match status" value="1"/>
</dbReference>
<organism evidence="2 3">
    <name type="scientific">Posidoniimonas corsicana</name>
    <dbReference type="NCBI Taxonomy" id="1938618"/>
    <lineage>
        <taxon>Bacteria</taxon>
        <taxon>Pseudomonadati</taxon>
        <taxon>Planctomycetota</taxon>
        <taxon>Planctomycetia</taxon>
        <taxon>Pirellulales</taxon>
        <taxon>Lacipirellulaceae</taxon>
        <taxon>Posidoniimonas</taxon>
    </lineage>
</organism>
<dbReference type="EC" id="2.7.7.65" evidence="2"/>
<keyword evidence="2" id="KW-0548">Nucleotidyltransferase</keyword>
<keyword evidence="2" id="KW-0808">Transferase</keyword>
<dbReference type="EMBL" id="SIHJ01000001">
    <property type="protein sequence ID" value="TWT36351.1"/>
    <property type="molecule type" value="Genomic_DNA"/>
</dbReference>
<dbReference type="Pfam" id="PF00990">
    <property type="entry name" value="GGDEF"/>
    <property type="match status" value="1"/>
</dbReference>
<name>A0A5C5VDV7_9BACT</name>
<dbReference type="RefSeq" id="WP_146563188.1">
    <property type="nucleotide sequence ID" value="NZ_SIHJ01000001.1"/>
</dbReference>